<dbReference type="Proteomes" id="UP000232722">
    <property type="component" value="Unassembled WGS sequence"/>
</dbReference>
<protein>
    <recommendedName>
        <fullName evidence="3">Endonuclease/exonuclease/phosphatase domain-containing protein</fullName>
    </recommendedName>
</protein>
<organism evidence="1 2">
    <name type="scientific">Rhizophagus irregularis</name>
    <dbReference type="NCBI Taxonomy" id="588596"/>
    <lineage>
        <taxon>Eukaryota</taxon>
        <taxon>Fungi</taxon>
        <taxon>Fungi incertae sedis</taxon>
        <taxon>Mucoromycota</taxon>
        <taxon>Glomeromycotina</taxon>
        <taxon>Glomeromycetes</taxon>
        <taxon>Glomerales</taxon>
        <taxon>Glomeraceae</taxon>
        <taxon>Rhizophagus</taxon>
    </lineage>
</organism>
<proteinExistence type="predicted"/>
<evidence type="ECO:0008006" key="3">
    <source>
        <dbReference type="Google" id="ProtNLM"/>
    </source>
</evidence>
<dbReference type="Gene3D" id="3.60.10.10">
    <property type="entry name" value="Endonuclease/exonuclease/phosphatase"/>
    <property type="match status" value="1"/>
</dbReference>
<reference evidence="1 2" key="2">
    <citation type="submission" date="2017-09" db="EMBL/GenBank/DDBJ databases">
        <title>Extensive intraspecific genome diversity in a model arbuscular mycorrhizal fungus.</title>
        <authorList>
            <person name="Chen E.C."/>
            <person name="Morin E."/>
            <person name="Beaudet D."/>
            <person name="Noel J."/>
            <person name="Ndikumana S."/>
            <person name="Charron P."/>
            <person name="St-Onge C."/>
            <person name="Giorgi J."/>
            <person name="Grigoriev I.V."/>
            <person name="Roux C."/>
            <person name="Martin F.M."/>
            <person name="Corradi N."/>
        </authorList>
    </citation>
    <scope>NUCLEOTIDE SEQUENCE [LARGE SCALE GENOMIC DNA]</scope>
    <source>
        <strain evidence="1 2">A5</strain>
    </source>
</reference>
<evidence type="ECO:0000313" key="1">
    <source>
        <dbReference type="EMBL" id="PKB94125.1"/>
    </source>
</evidence>
<sequence length="261" mass="31231">MLENRHLLDTIPIFNEDDKNIYTYIPPNDSNEKSRIDYIWASLPILGQSLNSTVIENDHFTTDHNTVTLSLDTQLFIGKTLPKINKSKKKITRTVFLYDEMDQEDDEFTWDNFRAGLDHEIERLKLKDRSITKRKHVDHVWDSLRQLIMKSANENIRNKKVIKQKFKCAPEKKLSVYFDLRYIINRIQEICSCITGLRNHPNQEVINKWINYQNTIIKLKDKYELFTSDTIFTFLNNDQFHSYLDELNEIRKQLRIMIKEE</sequence>
<dbReference type="EMBL" id="LLXJ01006601">
    <property type="protein sequence ID" value="PKB94125.1"/>
    <property type="molecule type" value="Genomic_DNA"/>
</dbReference>
<name>A0A2N0NHT7_9GLOM</name>
<comment type="caution">
    <text evidence="1">The sequence shown here is derived from an EMBL/GenBank/DDBJ whole genome shotgun (WGS) entry which is preliminary data.</text>
</comment>
<gene>
    <name evidence="1" type="ORF">RhiirA5_439494</name>
</gene>
<evidence type="ECO:0000313" key="2">
    <source>
        <dbReference type="Proteomes" id="UP000232722"/>
    </source>
</evidence>
<dbReference type="InterPro" id="IPR036691">
    <property type="entry name" value="Endo/exonu/phosph_ase_sf"/>
</dbReference>
<accession>A0A2N0NHT7</accession>
<dbReference type="VEuPathDB" id="FungiDB:RhiirA1_484927"/>
<dbReference type="AlphaFoldDB" id="A0A2N0NHT7"/>
<dbReference type="SUPFAM" id="SSF56219">
    <property type="entry name" value="DNase I-like"/>
    <property type="match status" value="1"/>
</dbReference>
<reference evidence="1 2" key="1">
    <citation type="submission" date="2016-04" db="EMBL/GenBank/DDBJ databases">
        <title>Genome analyses suggest a sexual origin of heterokaryosis in a supposedly ancient asexual fungus.</title>
        <authorList>
            <person name="Ropars J."/>
            <person name="Sedzielewska K."/>
            <person name="Noel J."/>
            <person name="Charron P."/>
            <person name="Farinelli L."/>
            <person name="Marton T."/>
            <person name="Kruger M."/>
            <person name="Pelin A."/>
            <person name="Brachmann A."/>
            <person name="Corradi N."/>
        </authorList>
    </citation>
    <scope>NUCLEOTIDE SEQUENCE [LARGE SCALE GENOMIC DNA]</scope>
    <source>
        <strain evidence="1 2">A5</strain>
    </source>
</reference>